<evidence type="ECO:0000313" key="3">
    <source>
        <dbReference type="Proteomes" id="UP000294360"/>
    </source>
</evidence>
<evidence type="ECO:0000256" key="1">
    <source>
        <dbReference type="HAMAP-Rule" id="MF_00386"/>
    </source>
</evidence>
<accession>A0A4U8YXH7</accession>
<dbReference type="PANTHER" id="PTHR33383">
    <property type="entry name" value="MEMBRANE PROTEIN INSERTION EFFICIENCY FACTOR-RELATED"/>
    <property type="match status" value="1"/>
</dbReference>
<comment type="subcellular location">
    <subcellularLocation>
        <location evidence="1">Cell membrane</location>
        <topology evidence="1">Peripheral membrane protein</topology>
        <orientation evidence="1">Cytoplasmic side</orientation>
    </subcellularLocation>
</comment>
<protein>
    <recommendedName>
        <fullName evidence="1">Putative membrane protein insertion efficiency factor</fullName>
    </recommendedName>
</protein>
<gene>
    <name evidence="2" type="ORF">MTUNDRAET4_0499</name>
</gene>
<dbReference type="Proteomes" id="UP000294360">
    <property type="component" value="Chromosome"/>
</dbReference>
<dbReference type="SMART" id="SM01234">
    <property type="entry name" value="Haemolytic"/>
    <property type="match status" value="1"/>
</dbReference>
<keyword evidence="1" id="KW-0472">Membrane</keyword>
<dbReference type="NCBIfam" id="TIGR00278">
    <property type="entry name" value="membrane protein insertion efficiency factor YidD"/>
    <property type="match status" value="1"/>
</dbReference>
<dbReference type="InterPro" id="IPR002696">
    <property type="entry name" value="Membr_insert_effic_factor_YidD"/>
</dbReference>
<reference evidence="2 3" key="1">
    <citation type="submission" date="2019-03" db="EMBL/GenBank/DDBJ databases">
        <authorList>
            <person name="Kox A.R. M."/>
        </authorList>
    </citation>
    <scope>NUCLEOTIDE SEQUENCE [LARGE SCALE GENOMIC DNA]</scope>
    <source>
        <strain evidence="2">MTUNDRAET4 annotated genome</strain>
    </source>
</reference>
<organism evidence="2 3">
    <name type="scientific">Methylocella tundrae</name>
    <dbReference type="NCBI Taxonomy" id="227605"/>
    <lineage>
        <taxon>Bacteria</taxon>
        <taxon>Pseudomonadati</taxon>
        <taxon>Pseudomonadota</taxon>
        <taxon>Alphaproteobacteria</taxon>
        <taxon>Hyphomicrobiales</taxon>
        <taxon>Beijerinckiaceae</taxon>
        <taxon>Methylocella</taxon>
    </lineage>
</organism>
<comment type="similarity">
    <text evidence="1">Belongs to the UPF0161 family.</text>
</comment>
<dbReference type="Pfam" id="PF01809">
    <property type="entry name" value="YidD"/>
    <property type="match status" value="1"/>
</dbReference>
<evidence type="ECO:0000313" key="2">
    <source>
        <dbReference type="EMBL" id="VFU07392.1"/>
    </source>
</evidence>
<dbReference type="AlphaFoldDB" id="A0A4U8YXH7"/>
<dbReference type="KEGG" id="mtun:MTUNDRAET4_0499"/>
<proteinExistence type="inferred from homology"/>
<dbReference type="EMBL" id="LR536450">
    <property type="protein sequence ID" value="VFU07392.1"/>
    <property type="molecule type" value="Genomic_DNA"/>
</dbReference>
<sequence>MPETLLRHASTIGRSAARFSIRAYQLTFSSLVGSQCRHLPSCSTYMDEAIARHGLWAGGFMGFARLCRCQPFGTAGFDPVPQALPTNAHWLRPWSYGRWRGPLPDAQEPDANAVKLSGKAQLSDGKGDGAGVGDVEALDGAAHIETRDEVAVLAGEAAQPLAFAAKDER</sequence>
<dbReference type="GO" id="GO:0005886">
    <property type="term" value="C:plasma membrane"/>
    <property type="evidence" value="ECO:0007669"/>
    <property type="project" value="UniProtKB-SubCell"/>
</dbReference>
<dbReference type="HAMAP" id="MF_00386">
    <property type="entry name" value="UPF0161_YidD"/>
    <property type="match status" value="1"/>
</dbReference>
<name>A0A4U8YXH7_METTU</name>
<comment type="function">
    <text evidence="1">Could be involved in insertion of integral membrane proteins into the membrane.</text>
</comment>
<keyword evidence="1" id="KW-1003">Cell membrane</keyword>
<dbReference type="PANTHER" id="PTHR33383:SF1">
    <property type="entry name" value="MEMBRANE PROTEIN INSERTION EFFICIENCY FACTOR-RELATED"/>
    <property type="match status" value="1"/>
</dbReference>